<dbReference type="GO" id="GO:0016740">
    <property type="term" value="F:transferase activity"/>
    <property type="evidence" value="ECO:0007669"/>
    <property type="project" value="UniProtKB-KW"/>
</dbReference>
<dbReference type="Pfam" id="PF02798">
    <property type="entry name" value="GST_N"/>
    <property type="match status" value="1"/>
</dbReference>
<dbReference type="SUPFAM" id="SSF47616">
    <property type="entry name" value="GST C-terminal domain-like"/>
    <property type="match status" value="1"/>
</dbReference>
<proteinExistence type="predicted"/>
<keyword evidence="4" id="KW-1185">Reference proteome</keyword>
<dbReference type="Gene3D" id="1.20.1050.10">
    <property type="match status" value="1"/>
</dbReference>
<evidence type="ECO:0000313" key="3">
    <source>
        <dbReference type="EMBL" id="KRS13308.1"/>
    </source>
</evidence>
<dbReference type="SFLD" id="SFLDG00358">
    <property type="entry name" value="Main_(cytGST)"/>
    <property type="match status" value="1"/>
</dbReference>
<dbReference type="Proteomes" id="UP000051295">
    <property type="component" value="Unassembled WGS sequence"/>
</dbReference>
<dbReference type="EMBL" id="LAXJ01000006">
    <property type="protein sequence ID" value="KRS13308.1"/>
    <property type="molecule type" value="Genomic_DNA"/>
</dbReference>
<dbReference type="SFLD" id="SFLDG01150">
    <property type="entry name" value="Main.1:_Beta-like"/>
    <property type="match status" value="1"/>
</dbReference>
<dbReference type="OrthoDB" id="7583243at2"/>
<dbReference type="PATRIC" id="fig|1641875.4.peg.3760"/>
<sequence length="209" mass="22797">MKFYYAPGTISVATGLLLQEAGLDHTPVALSFADGDQTKPDYLALNPKGRVPALVTDQGILTETGAIAEYIGSLAPDKNLVPADPWQAAQMRSVCYYLASTMHVNHAHGPRGIRWADSDAALADMKAKMPRTMADSCTFIEENCTFAPFVMGQEMTIADPWLFAICCWLETDNVDVDHFPRIKAHRAMMAARPSAAAIRAYGLLTKDFA</sequence>
<dbReference type="InterPro" id="IPR036282">
    <property type="entry name" value="Glutathione-S-Trfase_C_sf"/>
</dbReference>
<dbReference type="Gene3D" id="3.40.30.10">
    <property type="entry name" value="Glutaredoxin"/>
    <property type="match status" value="1"/>
</dbReference>
<keyword evidence="3" id="KW-0808">Transferase</keyword>
<accession>A0A0T5NWV3</accession>
<feature type="domain" description="GST C-terminal" evidence="2">
    <location>
        <begin position="84"/>
        <end position="209"/>
    </location>
</feature>
<comment type="caution">
    <text evidence="3">The sequence shown here is derived from an EMBL/GenBank/DDBJ whole genome shotgun (WGS) entry which is preliminary data.</text>
</comment>
<dbReference type="PANTHER" id="PTHR44051">
    <property type="entry name" value="GLUTATHIONE S-TRANSFERASE-RELATED"/>
    <property type="match status" value="1"/>
</dbReference>
<evidence type="ECO:0000313" key="4">
    <source>
        <dbReference type="Proteomes" id="UP000051295"/>
    </source>
</evidence>
<feature type="domain" description="GST N-terminal" evidence="1">
    <location>
        <begin position="1"/>
        <end position="79"/>
    </location>
</feature>
<dbReference type="PANTHER" id="PTHR44051:SF8">
    <property type="entry name" value="GLUTATHIONE S-TRANSFERASE GSTA"/>
    <property type="match status" value="1"/>
</dbReference>
<dbReference type="AlphaFoldDB" id="A0A0T5NWV3"/>
<organism evidence="3 4">
    <name type="scientific">Roseovarius atlanticus</name>
    <dbReference type="NCBI Taxonomy" id="1641875"/>
    <lineage>
        <taxon>Bacteria</taxon>
        <taxon>Pseudomonadati</taxon>
        <taxon>Pseudomonadota</taxon>
        <taxon>Alphaproteobacteria</taxon>
        <taxon>Rhodobacterales</taxon>
        <taxon>Roseobacteraceae</taxon>
        <taxon>Roseovarius</taxon>
    </lineage>
</organism>
<name>A0A0T5NWV3_9RHOB</name>
<evidence type="ECO:0000259" key="1">
    <source>
        <dbReference type="PROSITE" id="PS50404"/>
    </source>
</evidence>
<dbReference type="PROSITE" id="PS50404">
    <property type="entry name" value="GST_NTER"/>
    <property type="match status" value="1"/>
</dbReference>
<dbReference type="InterPro" id="IPR004045">
    <property type="entry name" value="Glutathione_S-Trfase_N"/>
</dbReference>
<gene>
    <name evidence="3" type="ORF">XM53_06885</name>
</gene>
<dbReference type="InterPro" id="IPR010987">
    <property type="entry name" value="Glutathione-S-Trfase_C-like"/>
</dbReference>
<dbReference type="PROSITE" id="PS50405">
    <property type="entry name" value="GST_CTER"/>
    <property type="match status" value="1"/>
</dbReference>
<protein>
    <submittedName>
        <fullName evidence="3">Glutathione S-transferase</fullName>
    </submittedName>
</protein>
<evidence type="ECO:0000259" key="2">
    <source>
        <dbReference type="PROSITE" id="PS50405"/>
    </source>
</evidence>
<dbReference type="SFLD" id="SFLDS00019">
    <property type="entry name" value="Glutathione_Transferase_(cytos"/>
    <property type="match status" value="1"/>
</dbReference>
<dbReference type="RefSeq" id="WP_057791666.1">
    <property type="nucleotide sequence ID" value="NZ_LAXJ01000006.1"/>
</dbReference>
<dbReference type="InterPro" id="IPR036249">
    <property type="entry name" value="Thioredoxin-like_sf"/>
</dbReference>
<reference evidence="3 4" key="1">
    <citation type="submission" date="2015-04" db="EMBL/GenBank/DDBJ databases">
        <title>The draft genome sequence of Roseovarius sp.R12b.</title>
        <authorList>
            <person name="Li G."/>
            <person name="Lai Q."/>
            <person name="Shao Z."/>
            <person name="Yan P."/>
        </authorList>
    </citation>
    <scope>NUCLEOTIDE SEQUENCE [LARGE SCALE GENOMIC DNA]</scope>
    <source>
        <strain evidence="3 4">R12B</strain>
    </source>
</reference>
<dbReference type="InterPro" id="IPR040079">
    <property type="entry name" value="Glutathione_S-Trfase"/>
</dbReference>
<dbReference type="CDD" id="cd03057">
    <property type="entry name" value="GST_N_Beta"/>
    <property type="match status" value="1"/>
</dbReference>
<dbReference type="STRING" id="1641875.XM53_06885"/>
<dbReference type="SUPFAM" id="SSF52833">
    <property type="entry name" value="Thioredoxin-like"/>
    <property type="match status" value="1"/>
</dbReference>